<evidence type="ECO:0000313" key="1">
    <source>
        <dbReference type="EMBL" id="KAI3715362.1"/>
    </source>
</evidence>
<dbReference type="Proteomes" id="UP001055879">
    <property type="component" value="Linkage Group LG07"/>
</dbReference>
<protein>
    <submittedName>
        <fullName evidence="1">Uncharacterized protein</fullName>
    </submittedName>
</protein>
<reference evidence="2" key="1">
    <citation type="journal article" date="2022" name="Mol. Ecol. Resour.">
        <title>The genomes of chicory, endive, great burdock and yacon provide insights into Asteraceae palaeo-polyploidization history and plant inulin production.</title>
        <authorList>
            <person name="Fan W."/>
            <person name="Wang S."/>
            <person name="Wang H."/>
            <person name="Wang A."/>
            <person name="Jiang F."/>
            <person name="Liu H."/>
            <person name="Zhao H."/>
            <person name="Xu D."/>
            <person name="Zhang Y."/>
        </authorList>
    </citation>
    <scope>NUCLEOTIDE SEQUENCE [LARGE SCALE GENOMIC DNA]</scope>
    <source>
        <strain evidence="2">cv. Niubang</strain>
    </source>
</reference>
<proteinExistence type="predicted"/>
<accession>A0ACB9AZU5</accession>
<comment type="caution">
    <text evidence="1">The sequence shown here is derived from an EMBL/GenBank/DDBJ whole genome shotgun (WGS) entry which is preliminary data.</text>
</comment>
<reference evidence="1 2" key="2">
    <citation type="journal article" date="2022" name="Mol. Ecol. Resour.">
        <title>The genomes of chicory, endive, great burdock and yacon provide insights into Asteraceae paleo-polyploidization history and plant inulin production.</title>
        <authorList>
            <person name="Fan W."/>
            <person name="Wang S."/>
            <person name="Wang H."/>
            <person name="Wang A."/>
            <person name="Jiang F."/>
            <person name="Liu H."/>
            <person name="Zhao H."/>
            <person name="Xu D."/>
            <person name="Zhang Y."/>
        </authorList>
    </citation>
    <scope>NUCLEOTIDE SEQUENCE [LARGE SCALE GENOMIC DNA]</scope>
    <source>
        <strain evidence="2">cv. Niubang</strain>
    </source>
</reference>
<gene>
    <name evidence="1" type="ORF">L6452_22342</name>
</gene>
<keyword evidence="2" id="KW-1185">Reference proteome</keyword>
<evidence type="ECO:0000313" key="2">
    <source>
        <dbReference type="Proteomes" id="UP001055879"/>
    </source>
</evidence>
<organism evidence="1 2">
    <name type="scientific">Arctium lappa</name>
    <name type="common">Greater burdock</name>
    <name type="synonym">Lappa major</name>
    <dbReference type="NCBI Taxonomy" id="4217"/>
    <lineage>
        <taxon>Eukaryota</taxon>
        <taxon>Viridiplantae</taxon>
        <taxon>Streptophyta</taxon>
        <taxon>Embryophyta</taxon>
        <taxon>Tracheophyta</taxon>
        <taxon>Spermatophyta</taxon>
        <taxon>Magnoliopsida</taxon>
        <taxon>eudicotyledons</taxon>
        <taxon>Gunneridae</taxon>
        <taxon>Pentapetalae</taxon>
        <taxon>asterids</taxon>
        <taxon>campanulids</taxon>
        <taxon>Asterales</taxon>
        <taxon>Asteraceae</taxon>
        <taxon>Carduoideae</taxon>
        <taxon>Cardueae</taxon>
        <taxon>Arctiinae</taxon>
        <taxon>Arctium</taxon>
    </lineage>
</organism>
<dbReference type="EMBL" id="CM042053">
    <property type="protein sequence ID" value="KAI3715362.1"/>
    <property type="molecule type" value="Genomic_DNA"/>
</dbReference>
<sequence>MNNDKPMHQRRRKAAKTEVAANGSGDAERLDMKGKQETESTKVIKSLFFLDDQEKPNKHDDDDDDDVLNTSNNRVRKRKSQTPSSIVPDVAAPDLGYDLNLGTSSGGGAAAVKGGGDGPQRRGPRSTRILSIRKDYIFLDHKAKDEMLEKSRTQRLDPVLFSMFTT</sequence>
<name>A0ACB9AZU5_ARCLA</name>